<feature type="compositionally biased region" description="Low complexity" evidence="1">
    <location>
        <begin position="326"/>
        <end position="336"/>
    </location>
</feature>
<feature type="compositionally biased region" description="Low complexity" evidence="1">
    <location>
        <begin position="449"/>
        <end position="458"/>
    </location>
</feature>
<dbReference type="AlphaFoldDB" id="W2RNJ5"/>
<dbReference type="VEuPathDB" id="FungiDB:HMPREF1541_07660"/>
<dbReference type="Proteomes" id="UP000030752">
    <property type="component" value="Unassembled WGS sequence"/>
</dbReference>
<feature type="compositionally biased region" description="Basic and acidic residues" evidence="1">
    <location>
        <begin position="14"/>
        <end position="33"/>
    </location>
</feature>
<name>W2RNJ5_CYPE1</name>
<dbReference type="GeneID" id="19974999"/>
<evidence type="ECO:0000256" key="1">
    <source>
        <dbReference type="SAM" id="MobiDB-lite"/>
    </source>
</evidence>
<proteinExistence type="predicted"/>
<feature type="compositionally biased region" description="Low complexity" evidence="1">
    <location>
        <begin position="512"/>
        <end position="526"/>
    </location>
</feature>
<dbReference type="OrthoDB" id="4159262at2759"/>
<protein>
    <submittedName>
        <fullName evidence="2">Uncharacterized protein</fullName>
    </submittedName>
</protein>
<accession>W2RNJ5</accession>
<feature type="compositionally biased region" description="Basic and acidic residues" evidence="1">
    <location>
        <begin position="483"/>
        <end position="498"/>
    </location>
</feature>
<dbReference type="InParanoid" id="W2RNJ5"/>
<dbReference type="RefSeq" id="XP_008720206.1">
    <property type="nucleotide sequence ID" value="XM_008721984.1"/>
</dbReference>
<feature type="region of interest" description="Disordered" evidence="1">
    <location>
        <begin position="350"/>
        <end position="546"/>
    </location>
</feature>
<feature type="region of interest" description="Disordered" evidence="1">
    <location>
        <begin position="14"/>
        <end position="48"/>
    </location>
</feature>
<sequence length="562" mass="63477">MERALAVIRAIEAREAEERQRREQEQEAARREEEEQLALLEQERQQDERRRRQEAEALERELRETLELSIRLENENLVQALTDTIHHQHVSLDDHQGQQEQTLVSSYKDFKTEHASRETKLAANIATALEKKLAIINATHDAALQKLAMEHEAQEDDLFMQIQVHLRGKPNKEAREQRMQEELLRQHRTEEASLEEALDRDVKEARDSADQETELLRRAMIIKLERARTQFHHDMARLVAKVAAERKWFFVVSERRVLMATEHTRIVYEELKKGVEPVGLSEDMASAIQPLPSLQVLPTELESYSSLQHTPVELEAPSSFSSDNRGPPSSGSSYTTTSNYSFVSVEECKADNTTTPATPAVSIPIIRRPMPRNPTPPSPSFPRNGPAFVATKPGESSKPVKFTHIPDVARPPTPPDTPYQRSPLMPSRWPLPEASPYTTNPRTLPPPLAAAQPYAPTTKPTRSAAPEPHAWSYYNPLPPSKSKTQDKGKTKDKAKKIETPIPPSQAWNVTPSISSDGSSSLSLASGPEAKARKASRWPFRSKKLTDEEIKDRLRNLKIGDAL</sequence>
<dbReference type="eggNOG" id="KOG1812">
    <property type="taxonomic scope" value="Eukaryota"/>
</dbReference>
<feature type="compositionally biased region" description="Basic residues" evidence="1">
    <location>
        <begin position="532"/>
        <end position="542"/>
    </location>
</feature>
<evidence type="ECO:0000313" key="3">
    <source>
        <dbReference type="Proteomes" id="UP000030752"/>
    </source>
</evidence>
<organism evidence="2 3">
    <name type="scientific">Cyphellophora europaea (strain CBS 101466)</name>
    <name type="common">Phialophora europaea</name>
    <dbReference type="NCBI Taxonomy" id="1220924"/>
    <lineage>
        <taxon>Eukaryota</taxon>
        <taxon>Fungi</taxon>
        <taxon>Dikarya</taxon>
        <taxon>Ascomycota</taxon>
        <taxon>Pezizomycotina</taxon>
        <taxon>Eurotiomycetes</taxon>
        <taxon>Chaetothyriomycetidae</taxon>
        <taxon>Chaetothyriales</taxon>
        <taxon>Cyphellophoraceae</taxon>
        <taxon>Cyphellophora</taxon>
    </lineage>
</organism>
<evidence type="ECO:0000313" key="2">
    <source>
        <dbReference type="EMBL" id="ETN38037.1"/>
    </source>
</evidence>
<dbReference type="EMBL" id="KB822723">
    <property type="protein sequence ID" value="ETN38037.1"/>
    <property type="molecule type" value="Genomic_DNA"/>
</dbReference>
<reference evidence="2 3" key="1">
    <citation type="submission" date="2013-03" db="EMBL/GenBank/DDBJ databases">
        <title>The Genome Sequence of Phialophora europaea CBS 101466.</title>
        <authorList>
            <consortium name="The Broad Institute Genomics Platform"/>
            <person name="Cuomo C."/>
            <person name="de Hoog S."/>
            <person name="Gorbushina A."/>
            <person name="Walker B."/>
            <person name="Young S.K."/>
            <person name="Zeng Q."/>
            <person name="Gargeya S."/>
            <person name="Fitzgerald M."/>
            <person name="Haas B."/>
            <person name="Abouelleil A."/>
            <person name="Allen A.W."/>
            <person name="Alvarado L."/>
            <person name="Arachchi H.M."/>
            <person name="Berlin A.M."/>
            <person name="Chapman S.B."/>
            <person name="Gainer-Dewar J."/>
            <person name="Goldberg J."/>
            <person name="Griggs A."/>
            <person name="Gujja S."/>
            <person name="Hansen M."/>
            <person name="Howarth C."/>
            <person name="Imamovic A."/>
            <person name="Ireland A."/>
            <person name="Larimer J."/>
            <person name="McCowan C."/>
            <person name="Murphy C."/>
            <person name="Pearson M."/>
            <person name="Poon T.W."/>
            <person name="Priest M."/>
            <person name="Roberts A."/>
            <person name="Saif S."/>
            <person name="Shea T."/>
            <person name="Sisk P."/>
            <person name="Sykes S."/>
            <person name="Wortman J."/>
            <person name="Nusbaum C."/>
            <person name="Birren B."/>
        </authorList>
    </citation>
    <scope>NUCLEOTIDE SEQUENCE [LARGE SCALE GENOMIC DNA]</scope>
    <source>
        <strain evidence="2 3">CBS 101466</strain>
    </source>
</reference>
<feature type="compositionally biased region" description="Pro residues" evidence="1">
    <location>
        <begin position="371"/>
        <end position="380"/>
    </location>
</feature>
<keyword evidence="3" id="KW-1185">Reference proteome</keyword>
<feature type="region of interest" description="Disordered" evidence="1">
    <location>
        <begin position="186"/>
        <end position="206"/>
    </location>
</feature>
<dbReference type="STRING" id="1220924.W2RNJ5"/>
<feature type="region of interest" description="Disordered" evidence="1">
    <location>
        <begin position="314"/>
        <end position="336"/>
    </location>
</feature>
<gene>
    <name evidence="2" type="ORF">HMPREF1541_07660</name>
</gene>
<dbReference type="HOGENOM" id="CLU_484861_0_0_1"/>